<dbReference type="EMBL" id="UFYD01000001">
    <property type="protein sequence ID" value="STD00370.1"/>
    <property type="molecule type" value="Genomic_DNA"/>
</dbReference>
<dbReference type="SUPFAM" id="SSF160631">
    <property type="entry name" value="SMI1/KNR4-like"/>
    <property type="match status" value="1"/>
</dbReference>
<evidence type="ECO:0000313" key="3">
    <source>
        <dbReference type="Proteomes" id="UP000254876"/>
    </source>
</evidence>
<proteinExistence type="predicted"/>
<accession>A0A7Z7PYA9</accession>
<dbReference type="Gene3D" id="3.40.1580.10">
    <property type="entry name" value="SMI1/KNR4-like"/>
    <property type="match status" value="1"/>
</dbReference>
<dbReference type="InterPro" id="IPR018958">
    <property type="entry name" value="Knr4/Smi1-like_dom"/>
</dbReference>
<comment type="caution">
    <text evidence="2">The sequence shown here is derived from an EMBL/GenBank/DDBJ whole genome shotgun (WGS) entry which is preliminary data.</text>
</comment>
<gene>
    <name evidence="2" type="ORF">NCTC10588_01473</name>
</gene>
<feature type="domain" description="Knr4/Smi1-like" evidence="1">
    <location>
        <begin position="22"/>
        <end position="143"/>
    </location>
</feature>
<dbReference type="AlphaFoldDB" id="A0A7Z7PYA9"/>
<dbReference type="Pfam" id="PF09346">
    <property type="entry name" value="SMI1_KNR4"/>
    <property type="match status" value="1"/>
</dbReference>
<dbReference type="Proteomes" id="UP000254876">
    <property type="component" value="Unassembled WGS sequence"/>
</dbReference>
<dbReference type="RefSeq" id="WP_086983473.1">
    <property type="nucleotide sequence ID" value="NZ_FTQZ01000016.1"/>
</dbReference>
<evidence type="ECO:0000313" key="2">
    <source>
        <dbReference type="EMBL" id="STD00370.1"/>
    </source>
</evidence>
<protein>
    <submittedName>
        <fullName evidence="2">SMI1 / KNR4 family</fullName>
    </submittedName>
</protein>
<sequence>MEIKYLKKMKDTPKIGQWVNRGISEQKIEKLEQEFNISFPQAYKEFLYLGGDFQNCVEWSTNYEYLDWRQDNIKESMASVNLHLKPFFAFADFEGHNCLFFFLGDGDNPPVYGYDESKIYTNDKGEEVYYKRTDNSFSECIDSFVNYSLKNK</sequence>
<name>A0A7Z7PYA9_9FLAO</name>
<organism evidence="2 3">
    <name type="scientific">Elizabethkingia anophelis</name>
    <dbReference type="NCBI Taxonomy" id="1117645"/>
    <lineage>
        <taxon>Bacteria</taxon>
        <taxon>Pseudomonadati</taxon>
        <taxon>Bacteroidota</taxon>
        <taxon>Flavobacteriia</taxon>
        <taxon>Flavobacteriales</taxon>
        <taxon>Weeksellaceae</taxon>
        <taxon>Elizabethkingia</taxon>
    </lineage>
</organism>
<evidence type="ECO:0000259" key="1">
    <source>
        <dbReference type="SMART" id="SM00860"/>
    </source>
</evidence>
<dbReference type="InterPro" id="IPR037883">
    <property type="entry name" value="Knr4/Smi1-like_sf"/>
</dbReference>
<dbReference type="SMART" id="SM00860">
    <property type="entry name" value="SMI1_KNR4"/>
    <property type="match status" value="1"/>
</dbReference>
<reference evidence="2 3" key="1">
    <citation type="submission" date="2018-06" db="EMBL/GenBank/DDBJ databases">
        <authorList>
            <consortium name="Pathogen Informatics"/>
            <person name="Doyle S."/>
        </authorList>
    </citation>
    <scope>NUCLEOTIDE SEQUENCE [LARGE SCALE GENOMIC DNA]</scope>
    <source>
        <strain evidence="2 3">NCTC10588</strain>
    </source>
</reference>